<reference evidence="3 4" key="1">
    <citation type="journal article" date="2019" name="Int. J. Syst. Evol. Microbiol.">
        <title>The Global Catalogue of Microorganisms (GCM) 10K type strain sequencing project: providing services to taxonomists for standard genome sequencing and annotation.</title>
        <authorList>
            <consortium name="The Broad Institute Genomics Platform"/>
            <consortium name="The Broad Institute Genome Sequencing Center for Infectious Disease"/>
            <person name="Wu L."/>
            <person name="Ma J."/>
        </authorList>
    </citation>
    <scope>NUCLEOTIDE SEQUENCE [LARGE SCALE GENOMIC DNA]</scope>
    <source>
        <strain evidence="3 4">JCM 13518</strain>
    </source>
</reference>
<dbReference type="RefSeq" id="WP_344196701.1">
    <property type="nucleotide sequence ID" value="NZ_BAAAME010000001.1"/>
</dbReference>
<dbReference type="InterPro" id="IPR001119">
    <property type="entry name" value="SLH_dom"/>
</dbReference>
<feature type="chain" id="PRO_5045709732" description="SLH domain-containing protein" evidence="1">
    <location>
        <begin position="25"/>
        <end position="612"/>
    </location>
</feature>
<feature type="signal peptide" evidence="1">
    <location>
        <begin position="1"/>
        <end position="24"/>
    </location>
</feature>
<organism evidence="3 4">
    <name type="scientific">Aeromicrobium alkaliterrae</name>
    <dbReference type="NCBI Taxonomy" id="302168"/>
    <lineage>
        <taxon>Bacteria</taxon>
        <taxon>Bacillati</taxon>
        <taxon>Actinomycetota</taxon>
        <taxon>Actinomycetes</taxon>
        <taxon>Propionibacteriales</taxon>
        <taxon>Nocardioidaceae</taxon>
        <taxon>Aeromicrobium</taxon>
    </lineage>
</organism>
<dbReference type="Pfam" id="PF00395">
    <property type="entry name" value="SLH"/>
    <property type="match status" value="3"/>
</dbReference>
<name>A0ABN2JET4_9ACTN</name>
<dbReference type="PANTHER" id="PTHR43308:SF5">
    <property type="entry name" value="S-LAYER PROTEIN _ PEPTIDOGLYCAN ENDO-BETA-N-ACETYLGLUCOSAMINIDASE"/>
    <property type="match status" value="1"/>
</dbReference>
<dbReference type="SUPFAM" id="SSF82171">
    <property type="entry name" value="DPP6 N-terminal domain-like"/>
    <property type="match status" value="1"/>
</dbReference>
<evidence type="ECO:0000313" key="3">
    <source>
        <dbReference type="EMBL" id="GAA1724421.1"/>
    </source>
</evidence>
<evidence type="ECO:0000259" key="2">
    <source>
        <dbReference type="PROSITE" id="PS51272"/>
    </source>
</evidence>
<comment type="caution">
    <text evidence="3">The sequence shown here is derived from an EMBL/GenBank/DDBJ whole genome shotgun (WGS) entry which is preliminary data.</text>
</comment>
<accession>A0ABN2JET4</accession>
<dbReference type="EMBL" id="BAAAME010000001">
    <property type="protein sequence ID" value="GAA1724421.1"/>
    <property type="molecule type" value="Genomic_DNA"/>
</dbReference>
<feature type="domain" description="SLH" evidence="2">
    <location>
        <begin position="25"/>
        <end position="91"/>
    </location>
</feature>
<keyword evidence="4" id="KW-1185">Reference proteome</keyword>
<sequence>MRRLIALGAAVVLLAAGTPAPTSAASATFVDVPRSHVFLDEITWLADEGISRGYPGPGGTRFDPSAPVLREQMAAFLYRVAGEPEVEVPVVSPFVDVSPQHVFFKPIVWLASTGVSTGYTEPGGKKSFRPSQPVLREQMAAFLYRLRDADIGVTDVPPLSSDLELFTDVAGSHVFFDQILWLAYVGITTGYEEEDGISFRPSQPVLREQMAAFLHRYERPVFGGTFRLVAPTETMLSMSDDGRTVVHGASYTLPDTSVVGGVSVWDRDAGESTPVVDLDGEAHYVDGGLLSGDGRWLAVTSASARMAPGDVQDDDIDVFLIDRATDERVKVSQGSTSRWSSTDAGLASLSADGRYVVFSSWANDVVDHDLPSGVNLYRWDRETGETIAINHAPWPQFTSGVGGGQASADGSRIVFWSAGAEVPEDDNGLADAYLWDDGDITLLSRAVGGGPGNAASYVDLISPDGRFVKVRSSATDLVAEHDPYVDEYLWDAESGSLEKGPRATHFGGTGEEIVGFQRLFSSHPDYFAFAWDRSDLIPDANGGTQVLMLDETTGSIDVITRMPDGSLPFNGFHSSPRMSADGRYVVFSARSSALIDGHEQDGLFSWDRFGID</sequence>
<dbReference type="PANTHER" id="PTHR43308">
    <property type="entry name" value="OUTER MEMBRANE PROTEIN ALPHA-RELATED"/>
    <property type="match status" value="1"/>
</dbReference>
<gene>
    <name evidence="3" type="ORF">GCM10009710_01590</name>
</gene>
<dbReference type="InterPro" id="IPR011042">
    <property type="entry name" value="6-blade_b-propeller_TolB-like"/>
</dbReference>
<keyword evidence="1" id="KW-0732">Signal</keyword>
<dbReference type="InterPro" id="IPR051465">
    <property type="entry name" value="Cell_Envelope_Struct_Comp"/>
</dbReference>
<evidence type="ECO:0000313" key="4">
    <source>
        <dbReference type="Proteomes" id="UP001501057"/>
    </source>
</evidence>
<feature type="domain" description="SLH" evidence="2">
    <location>
        <begin position="93"/>
        <end position="157"/>
    </location>
</feature>
<dbReference type="Gene3D" id="2.120.10.30">
    <property type="entry name" value="TolB, C-terminal domain"/>
    <property type="match status" value="1"/>
</dbReference>
<evidence type="ECO:0000256" key="1">
    <source>
        <dbReference type="SAM" id="SignalP"/>
    </source>
</evidence>
<dbReference type="PROSITE" id="PS51272">
    <property type="entry name" value="SLH"/>
    <property type="match status" value="3"/>
</dbReference>
<proteinExistence type="predicted"/>
<feature type="domain" description="SLH" evidence="2">
    <location>
        <begin position="162"/>
        <end position="228"/>
    </location>
</feature>
<protein>
    <recommendedName>
        <fullName evidence="2">SLH domain-containing protein</fullName>
    </recommendedName>
</protein>
<dbReference type="Proteomes" id="UP001501057">
    <property type="component" value="Unassembled WGS sequence"/>
</dbReference>